<protein>
    <recommendedName>
        <fullName evidence="2">OTU domain-containing protein</fullName>
    </recommendedName>
</protein>
<dbReference type="Gene3D" id="3.90.70.80">
    <property type="match status" value="1"/>
</dbReference>
<feature type="region of interest" description="Disordered" evidence="1">
    <location>
        <begin position="388"/>
        <end position="434"/>
    </location>
</feature>
<accession>A0A821W747</accession>
<dbReference type="Pfam" id="PF02338">
    <property type="entry name" value="OTU"/>
    <property type="match status" value="1"/>
</dbReference>
<feature type="compositionally biased region" description="Polar residues" evidence="1">
    <location>
        <begin position="425"/>
        <end position="434"/>
    </location>
</feature>
<dbReference type="InterPro" id="IPR003323">
    <property type="entry name" value="OTU_dom"/>
</dbReference>
<proteinExistence type="predicted"/>
<dbReference type="Proteomes" id="UP000663838">
    <property type="component" value="Unassembled WGS sequence"/>
</dbReference>
<dbReference type="InterPro" id="IPR047273">
    <property type="entry name" value="VRTN_OTU_dom"/>
</dbReference>
<evidence type="ECO:0000313" key="3">
    <source>
        <dbReference type="EMBL" id="CAF4919860.1"/>
    </source>
</evidence>
<feature type="compositionally biased region" description="Basic and acidic residues" evidence="1">
    <location>
        <begin position="308"/>
        <end position="327"/>
    </location>
</feature>
<dbReference type="EMBL" id="CAJOBS010007183">
    <property type="protein sequence ID" value="CAF4919860.1"/>
    <property type="molecule type" value="Genomic_DNA"/>
</dbReference>
<feature type="compositionally biased region" description="Basic residues" evidence="1">
    <location>
        <begin position="409"/>
        <end position="420"/>
    </location>
</feature>
<comment type="caution">
    <text evidence="3">The sequence shown here is derived from an EMBL/GenBank/DDBJ whole genome shotgun (WGS) entry which is preliminary data.</text>
</comment>
<name>A0A821W747_9BILA</name>
<feature type="region of interest" description="Disordered" evidence="1">
    <location>
        <begin position="308"/>
        <end position="355"/>
    </location>
</feature>
<reference evidence="3" key="1">
    <citation type="submission" date="2021-02" db="EMBL/GenBank/DDBJ databases">
        <authorList>
            <person name="Nowell W R."/>
        </authorList>
    </citation>
    <scope>NUCLEOTIDE SEQUENCE</scope>
</reference>
<feature type="region of interest" description="Disordered" evidence="1">
    <location>
        <begin position="242"/>
        <end position="269"/>
    </location>
</feature>
<dbReference type="CDD" id="cd22791">
    <property type="entry name" value="OTU_VRTN"/>
    <property type="match status" value="1"/>
</dbReference>
<evidence type="ECO:0000256" key="1">
    <source>
        <dbReference type="SAM" id="MobiDB-lite"/>
    </source>
</evidence>
<sequence length="577" mass="66865">MYYDEIVSTVKRIQNIEPLMIPILFNPDQVFDETKHLVDVVAKTYLRKATDDVQHLIPVDVIADGNCLYNSILLLMNNSMITTSELRVRTVIELVANEAYYTRMYSQFIGPLDTAIKAICKNYTYSELYEIAALCNPLRCNIQSIYPKVDFREDMEILNNIFRPTLHIIASCTITIFWSHVLNEIDVRAQNNMTWSPNHFVPLMYPPAYDDSDNINHQSISKVVTPEKQTFKNNAPIQIRIPEFQASPSRRRRSEHSKETGFVQSAATDAIRKTQNGIYEQRQSAIEQQINPNQENLVNETAEHRRIRLEKQKQRDQSNRSNETNEKRKIRLENQNQRTKSNRLDETSEERKIREECQSRLEKQRRLDKSNKSNETAEERQIRLKKVKELAQSSRMNETEEQRQIRLEKQRKRSQANRAKKIAEKSTSNTLNTQQQNLSAKLNETERDSLCDAHDTHDFANNEDITTKKKSSISSLWPESISRNLKEDCLQKFLQKMSMAALSEATCAVCNVRTQTQKLKKLPVSKIPHIDLLKVSDALKDFIKTSETSAVQYADEHIGISENESVIQITRPTQSSL</sequence>
<feature type="compositionally biased region" description="Basic and acidic residues" evidence="1">
    <location>
        <begin position="342"/>
        <end position="355"/>
    </location>
</feature>
<feature type="domain" description="OTU" evidence="2">
    <location>
        <begin position="56"/>
        <end position="168"/>
    </location>
</feature>
<gene>
    <name evidence="3" type="ORF">TOA249_LOCUS32022</name>
</gene>
<evidence type="ECO:0000313" key="4">
    <source>
        <dbReference type="Proteomes" id="UP000663838"/>
    </source>
</evidence>
<organism evidence="3 4">
    <name type="scientific">Rotaria socialis</name>
    <dbReference type="NCBI Taxonomy" id="392032"/>
    <lineage>
        <taxon>Eukaryota</taxon>
        <taxon>Metazoa</taxon>
        <taxon>Spiralia</taxon>
        <taxon>Gnathifera</taxon>
        <taxon>Rotifera</taxon>
        <taxon>Eurotatoria</taxon>
        <taxon>Bdelloidea</taxon>
        <taxon>Philodinida</taxon>
        <taxon>Philodinidae</taxon>
        <taxon>Rotaria</taxon>
    </lineage>
</organism>
<evidence type="ECO:0000259" key="2">
    <source>
        <dbReference type="PROSITE" id="PS50802"/>
    </source>
</evidence>
<dbReference type="AlphaFoldDB" id="A0A821W747"/>
<dbReference type="PROSITE" id="PS50802">
    <property type="entry name" value="OTU"/>
    <property type="match status" value="1"/>
</dbReference>
<feature type="compositionally biased region" description="Basic and acidic residues" evidence="1">
    <location>
        <begin position="397"/>
        <end position="408"/>
    </location>
</feature>